<evidence type="ECO:0000256" key="9">
    <source>
        <dbReference type="ARBA" id="ARBA00022801"/>
    </source>
</evidence>
<evidence type="ECO:0000256" key="3">
    <source>
        <dbReference type="ARBA" id="ARBA00005300"/>
    </source>
</evidence>
<evidence type="ECO:0000256" key="7">
    <source>
        <dbReference type="ARBA" id="ARBA00022723"/>
    </source>
</evidence>
<dbReference type="InterPro" id="IPR022892">
    <property type="entry name" value="RNaseHI"/>
</dbReference>
<comment type="cofactor">
    <cofactor evidence="11">
        <name>Mg(2+)</name>
        <dbReference type="ChEBI" id="CHEBI:18420"/>
    </cofactor>
    <text evidence="11">Binds 1 Mg(2+) ion per subunit. May bind a second metal ion at a regulatory site, or after substrate binding.</text>
</comment>
<evidence type="ECO:0000313" key="13">
    <source>
        <dbReference type="EMBL" id="VVD92662.1"/>
    </source>
</evidence>
<accession>A0A5E4TZL1</accession>
<feature type="binding site" evidence="11">
    <location>
        <position position="11"/>
    </location>
    <ligand>
        <name>Mg(2+)</name>
        <dbReference type="ChEBI" id="CHEBI:18420"/>
        <label>1</label>
    </ligand>
</feature>
<dbReference type="HAMAP" id="MF_00042">
    <property type="entry name" value="RNase_H"/>
    <property type="match status" value="1"/>
</dbReference>
<evidence type="ECO:0000259" key="12">
    <source>
        <dbReference type="PROSITE" id="PS50879"/>
    </source>
</evidence>
<dbReference type="EMBL" id="CABPSC010000005">
    <property type="protein sequence ID" value="VVD92662.1"/>
    <property type="molecule type" value="Genomic_DNA"/>
</dbReference>
<dbReference type="EC" id="3.1.26.4" evidence="5 11"/>
<dbReference type="InterPro" id="IPR036397">
    <property type="entry name" value="RNaseH_sf"/>
</dbReference>
<feature type="binding site" evidence="11">
    <location>
        <position position="135"/>
    </location>
    <ligand>
        <name>Mg(2+)</name>
        <dbReference type="ChEBI" id="CHEBI:18420"/>
        <label>2</label>
    </ligand>
</feature>
<keyword evidence="9 11" id="KW-0378">Hydrolase</keyword>
<sequence>MTLPQVNIYTDGACKGNPGPGGWGALLVAGKHRKEMFGGEANTTNNRMELLAVIRALEALNKPCHVVLHTDSQYVQKGISEWIHGWKARGWKTAAKEPVKNADLWQMLDAATQRHEIEWRWVKGHAGHDGNEAADRLANRGVESLRGG</sequence>
<comment type="similarity">
    <text evidence="3 11">Belongs to the RNase H family.</text>
</comment>
<evidence type="ECO:0000256" key="1">
    <source>
        <dbReference type="ARBA" id="ARBA00000077"/>
    </source>
</evidence>
<keyword evidence="7 11" id="KW-0479">Metal-binding</keyword>
<evidence type="ECO:0000256" key="11">
    <source>
        <dbReference type="HAMAP-Rule" id="MF_00042"/>
    </source>
</evidence>
<dbReference type="InterPro" id="IPR002156">
    <property type="entry name" value="RNaseH_domain"/>
</dbReference>
<evidence type="ECO:0000256" key="6">
    <source>
        <dbReference type="ARBA" id="ARBA00022722"/>
    </source>
</evidence>
<dbReference type="InterPro" id="IPR050092">
    <property type="entry name" value="RNase_H"/>
</dbReference>
<evidence type="ECO:0000256" key="8">
    <source>
        <dbReference type="ARBA" id="ARBA00022759"/>
    </source>
</evidence>
<dbReference type="InterPro" id="IPR012337">
    <property type="entry name" value="RNaseH-like_sf"/>
</dbReference>
<name>A0A5E4TZL1_9BURK</name>
<evidence type="ECO:0000313" key="14">
    <source>
        <dbReference type="Proteomes" id="UP000367825"/>
    </source>
</evidence>
<dbReference type="OrthoDB" id="7845843at2"/>
<dbReference type="SUPFAM" id="SSF53098">
    <property type="entry name" value="Ribonuclease H-like"/>
    <property type="match status" value="1"/>
</dbReference>
<comment type="catalytic activity">
    <reaction evidence="1 11">
        <text>Endonucleolytic cleavage to 5'-phosphomonoester.</text>
        <dbReference type="EC" id="3.1.26.4"/>
    </reaction>
</comment>
<dbReference type="GO" id="GO:0004523">
    <property type="term" value="F:RNA-DNA hybrid ribonuclease activity"/>
    <property type="evidence" value="ECO:0007669"/>
    <property type="project" value="UniProtKB-UniRule"/>
</dbReference>
<dbReference type="Pfam" id="PF00075">
    <property type="entry name" value="RNase_H"/>
    <property type="match status" value="1"/>
</dbReference>
<evidence type="ECO:0000256" key="2">
    <source>
        <dbReference type="ARBA" id="ARBA00004065"/>
    </source>
</evidence>
<dbReference type="FunFam" id="3.30.420.10:FF:000089">
    <property type="entry name" value="Ribonuclease H"/>
    <property type="match status" value="1"/>
</dbReference>
<protein>
    <recommendedName>
        <fullName evidence="5 11">Ribonuclease H</fullName>
        <shortName evidence="11">RNase H</shortName>
        <ecNumber evidence="5 11">3.1.26.4</ecNumber>
    </recommendedName>
</protein>
<dbReference type="RefSeq" id="WP_150555171.1">
    <property type="nucleotide sequence ID" value="NZ_CABPSC010000005.1"/>
</dbReference>
<evidence type="ECO:0000256" key="5">
    <source>
        <dbReference type="ARBA" id="ARBA00012180"/>
    </source>
</evidence>
<dbReference type="NCBIfam" id="NF001236">
    <property type="entry name" value="PRK00203.1"/>
    <property type="match status" value="1"/>
</dbReference>
<dbReference type="PROSITE" id="PS50879">
    <property type="entry name" value="RNASE_H_1"/>
    <property type="match status" value="1"/>
</dbReference>
<proteinExistence type="inferred from homology"/>
<dbReference type="Proteomes" id="UP000367825">
    <property type="component" value="Unassembled WGS sequence"/>
</dbReference>
<keyword evidence="14" id="KW-1185">Reference proteome</keyword>
<dbReference type="PANTHER" id="PTHR10642:SF26">
    <property type="entry name" value="RIBONUCLEASE H1"/>
    <property type="match status" value="1"/>
</dbReference>
<feature type="binding site" evidence="11">
    <location>
        <position position="11"/>
    </location>
    <ligand>
        <name>Mg(2+)</name>
        <dbReference type="ChEBI" id="CHEBI:18420"/>
        <label>2</label>
    </ligand>
</feature>
<dbReference type="AlphaFoldDB" id="A0A5E4TZL1"/>
<dbReference type="GO" id="GO:0003676">
    <property type="term" value="F:nucleic acid binding"/>
    <property type="evidence" value="ECO:0007669"/>
    <property type="project" value="InterPro"/>
</dbReference>
<comment type="function">
    <text evidence="2 11">Endonuclease that specifically degrades the RNA of RNA-DNA hybrids.</text>
</comment>
<feature type="binding site" evidence="11">
    <location>
        <position position="71"/>
    </location>
    <ligand>
        <name>Mg(2+)</name>
        <dbReference type="ChEBI" id="CHEBI:18420"/>
        <label>1</label>
    </ligand>
</feature>
<gene>
    <name evidence="11 13" type="primary">rnhA</name>
    <name evidence="13" type="ORF">PNO31109_01689</name>
</gene>
<dbReference type="GO" id="GO:0005737">
    <property type="term" value="C:cytoplasm"/>
    <property type="evidence" value="ECO:0007669"/>
    <property type="project" value="UniProtKB-SubCell"/>
</dbReference>
<feature type="binding site" evidence="11">
    <location>
        <position position="49"/>
    </location>
    <ligand>
        <name>Mg(2+)</name>
        <dbReference type="ChEBI" id="CHEBI:18420"/>
        <label>1</label>
    </ligand>
</feature>
<evidence type="ECO:0000256" key="4">
    <source>
        <dbReference type="ARBA" id="ARBA00011245"/>
    </source>
</evidence>
<keyword evidence="8 11" id="KW-0255">Endonuclease</keyword>
<comment type="subunit">
    <text evidence="4 11">Monomer.</text>
</comment>
<evidence type="ECO:0000256" key="10">
    <source>
        <dbReference type="ARBA" id="ARBA00022842"/>
    </source>
</evidence>
<keyword evidence="11" id="KW-0963">Cytoplasm</keyword>
<dbReference type="Gene3D" id="3.30.420.10">
    <property type="entry name" value="Ribonuclease H-like superfamily/Ribonuclease H"/>
    <property type="match status" value="1"/>
</dbReference>
<keyword evidence="6 11" id="KW-0540">Nuclease</keyword>
<reference evidence="13 14" key="1">
    <citation type="submission" date="2019-08" db="EMBL/GenBank/DDBJ databases">
        <authorList>
            <person name="Peeters C."/>
        </authorList>
    </citation>
    <scope>NUCLEOTIDE SEQUENCE [LARGE SCALE GENOMIC DNA]</scope>
    <source>
        <strain evidence="13 14">LMG 31109</strain>
    </source>
</reference>
<dbReference type="GO" id="GO:0000287">
    <property type="term" value="F:magnesium ion binding"/>
    <property type="evidence" value="ECO:0007669"/>
    <property type="project" value="UniProtKB-UniRule"/>
</dbReference>
<dbReference type="PANTHER" id="PTHR10642">
    <property type="entry name" value="RIBONUCLEASE H1"/>
    <property type="match status" value="1"/>
</dbReference>
<dbReference type="CDD" id="cd09278">
    <property type="entry name" value="RNase_HI_prokaryote_like"/>
    <property type="match status" value="1"/>
</dbReference>
<comment type="subcellular location">
    <subcellularLocation>
        <location evidence="11">Cytoplasm</location>
    </subcellularLocation>
</comment>
<organism evidence="13 14">
    <name type="scientific">Pandoraea nosoerga</name>
    <dbReference type="NCBI Taxonomy" id="2508296"/>
    <lineage>
        <taxon>Bacteria</taxon>
        <taxon>Pseudomonadati</taxon>
        <taxon>Pseudomonadota</taxon>
        <taxon>Betaproteobacteria</taxon>
        <taxon>Burkholderiales</taxon>
        <taxon>Burkholderiaceae</taxon>
        <taxon>Pandoraea</taxon>
    </lineage>
</organism>
<feature type="domain" description="RNase H type-1" evidence="12">
    <location>
        <begin position="2"/>
        <end position="143"/>
    </location>
</feature>
<dbReference type="GO" id="GO:0043137">
    <property type="term" value="P:DNA replication, removal of RNA primer"/>
    <property type="evidence" value="ECO:0007669"/>
    <property type="project" value="TreeGrafter"/>
</dbReference>
<keyword evidence="10 11" id="KW-0460">Magnesium</keyword>